<reference evidence="1" key="1">
    <citation type="submission" date="2023-07" db="EMBL/GenBank/DDBJ databases">
        <title>Black Yeasts Isolated from many extreme environments.</title>
        <authorList>
            <person name="Coleine C."/>
            <person name="Stajich J.E."/>
            <person name="Selbmann L."/>
        </authorList>
    </citation>
    <scope>NUCLEOTIDE SEQUENCE</scope>
    <source>
        <strain evidence="1">CCFEE 5714</strain>
    </source>
</reference>
<keyword evidence="2" id="KW-1185">Reference proteome</keyword>
<proteinExistence type="predicted"/>
<evidence type="ECO:0000313" key="1">
    <source>
        <dbReference type="EMBL" id="KAK3704889.1"/>
    </source>
</evidence>
<comment type="caution">
    <text evidence="1">The sequence shown here is derived from an EMBL/GenBank/DDBJ whole genome shotgun (WGS) entry which is preliminary data.</text>
</comment>
<accession>A0ACC3MW35</accession>
<organism evidence="1 2">
    <name type="scientific">Vermiconidia calcicola</name>
    <dbReference type="NCBI Taxonomy" id="1690605"/>
    <lineage>
        <taxon>Eukaryota</taxon>
        <taxon>Fungi</taxon>
        <taxon>Dikarya</taxon>
        <taxon>Ascomycota</taxon>
        <taxon>Pezizomycotina</taxon>
        <taxon>Dothideomycetes</taxon>
        <taxon>Dothideomycetidae</taxon>
        <taxon>Mycosphaerellales</taxon>
        <taxon>Extremaceae</taxon>
        <taxon>Vermiconidia</taxon>
    </lineage>
</organism>
<protein>
    <submittedName>
        <fullName evidence="1">Uncharacterized protein</fullName>
    </submittedName>
</protein>
<gene>
    <name evidence="1" type="ORF">LTR37_013580</name>
</gene>
<evidence type="ECO:0000313" key="2">
    <source>
        <dbReference type="Proteomes" id="UP001281147"/>
    </source>
</evidence>
<name>A0ACC3MW35_9PEZI</name>
<dbReference type="Proteomes" id="UP001281147">
    <property type="component" value="Unassembled WGS sequence"/>
</dbReference>
<sequence length="557" mass="62927">MASTSGEHGTSREDFVYSPLKDATREIRVAHLAADLAVTPDGVQVPQCTLEHLDLEPPSEYLALSYAWGDAADTTTILLDGTQKQVTQNLASFLLQASSSLRGSDVKSWPFWIDALCINQSDETEKSHQVAMMGRIFKNAASMGIWLGPASEDSHLAFRLLSKLAESYTEVATFDEASSNQSVDSIVSWLDNLSGCYRGHLEALHRLVSRPWWERVWVQQEVHFAPCRQSAIFCGKDVMWWRDVVIGERTLKCLELKGRQRGPDHTNSTCMNCTQKMLPTCRYSHQQIWGNDRISAISLADHLYKNRISYHPRRASLAVDHVYTSVDVIMQPDYSRSIEEVGSALSHRASGPKLEVQGFQVDLLGDEVKLSSLFWTGMPSFDVDFKAPEWLKKYIDFIDSYLSQKNLSAGTFDDIWWRVPIASLHWSDRVTRYDQASPRVRDVFYTLLELSPMRSLVAREPIWDGPRGFGLLEYLRHVTHFSRNRMPFVSASGRIGLGPTEMKPSDKVFIILGHRVPIILRDAADGGFRIVGDAYIHGLMNGEAMERNPKIETITLL</sequence>
<dbReference type="EMBL" id="JAUTXU010000134">
    <property type="protein sequence ID" value="KAK3704889.1"/>
    <property type="molecule type" value="Genomic_DNA"/>
</dbReference>